<keyword evidence="1" id="KW-0472">Membrane</keyword>
<sequence length="73" mass="8455">MKPATERTIVRWIHLVFGLTIIGYVYGPPEEVLPYRDNFRFGFVPVILLSGLWLWKGHVIKRLFSKGLGRQNG</sequence>
<dbReference type="RefSeq" id="WP_206294412.1">
    <property type="nucleotide sequence ID" value="NZ_CP063458.1"/>
</dbReference>
<feature type="transmembrane region" description="Helical" evidence="1">
    <location>
        <begin position="9"/>
        <end position="27"/>
    </location>
</feature>
<evidence type="ECO:0000313" key="2">
    <source>
        <dbReference type="EMBL" id="QOV91227.1"/>
    </source>
</evidence>
<keyword evidence="3" id="KW-1185">Reference proteome</keyword>
<protein>
    <submittedName>
        <fullName evidence="2">Uncharacterized protein</fullName>
    </submittedName>
</protein>
<reference evidence="2 3" key="1">
    <citation type="submission" date="2020-10" db="EMBL/GenBank/DDBJ databases">
        <title>Wide distribution of Phycisphaera-like planctomycetes from WD2101 soil group in peatlands and genome analysis of the first cultivated representative.</title>
        <authorList>
            <person name="Dedysh S.N."/>
            <person name="Beletsky A.V."/>
            <person name="Ivanova A."/>
            <person name="Kulichevskaya I.S."/>
            <person name="Suzina N.E."/>
            <person name="Philippov D.A."/>
            <person name="Rakitin A.L."/>
            <person name="Mardanov A.V."/>
            <person name="Ravin N.V."/>
        </authorList>
    </citation>
    <scope>NUCLEOTIDE SEQUENCE [LARGE SCALE GENOMIC DNA]</scope>
    <source>
        <strain evidence="2 3">M1803</strain>
    </source>
</reference>
<keyword evidence="1" id="KW-0812">Transmembrane</keyword>
<proteinExistence type="predicted"/>
<dbReference type="AlphaFoldDB" id="A0A7M2X0C6"/>
<gene>
    <name evidence="2" type="ORF">IPV69_07680</name>
</gene>
<feature type="transmembrane region" description="Helical" evidence="1">
    <location>
        <begin position="39"/>
        <end position="55"/>
    </location>
</feature>
<organism evidence="2 3">
    <name type="scientific">Humisphaera borealis</name>
    <dbReference type="NCBI Taxonomy" id="2807512"/>
    <lineage>
        <taxon>Bacteria</taxon>
        <taxon>Pseudomonadati</taxon>
        <taxon>Planctomycetota</taxon>
        <taxon>Phycisphaerae</taxon>
        <taxon>Tepidisphaerales</taxon>
        <taxon>Tepidisphaeraceae</taxon>
        <taxon>Humisphaera</taxon>
    </lineage>
</organism>
<dbReference type="EMBL" id="CP063458">
    <property type="protein sequence ID" value="QOV91227.1"/>
    <property type="molecule type" value="Genomic_DNA"/>
</dbReference>
<evidence type="ECO:0000313" key="3">
    <source>
        <dbReference type="Proteomes" id="UP000593765"/>
    </source>
</evidence>
<name>A0A7M2X0C6_9BACT</name>
<dbReference type="KEGG" id="hbs:IPV69_07680"/>
<dbReference type="Proteomes" id="UP000593765">
    <property type="component" value="Chromosome"/>
</dbReference>
<evidence type="ECO:0000256" key="1">
    <source>
        <dbReference type="SAM" id="Phobius"/>
    </source>
</evidence>
<keyword evidence="1" id="KW-1133">Transmembrane helix</keyword>
<accession>A0A7M2X0C6</accession>